<evidence type="ECO:0008006" key="2">
    <source>
        <dbReference type="Google" id="ProtNLM"/>
    </source>
</evidence>
<dbReference type="Pfam" id="PF19937">
    <property type="entry name" value="GldC-like"/>
    <property type="match status" value="1"/>
</dbReference>
<protein>
    <recommendedName>
        <fullName evidence="2">Gliding motility protein GldC</fullName>
    </recommendedName>
</protein>
<organism evidence="1">
    <name type="scientific">marine metagenome</name>
    <dbReference type="NCBI Taxonomy" id="408172"/>
    <lineage>
        <taxon>unclassified sequences</taxon>
        <taxon>metagenomes</taxon>
        <taxon>ecological metagenomes</taxon>
    </lineage>
</organism>
<accession>A0A383E585</accession>
<gene>
    <name evidence="1" type="ORF">METZ01_LOCUS504467</name>
</gene>
<name>A0A383E585_9ZZZZ</name>
<evidence type="ECO:0000313" key="1">
    <source>
        <dbReference type="EMBL" id="SVE51613.1"/>
    </source>
</evidence>
<dbReference type="InterPro" id="IPR019854">
    <property type="entry name" value="Motility-assoc_prot_GldC"/>
</dbReference>
<sequence>MNSSDSQAKDVLLKSLMIAAWDEKTKETLMVPLWTKDMMVNEMFIMYHQTLMSMANTLSKSTGQDKLAGALRDYCEFFAQETKIIQSK</sequence>
<dbReference type="EMBL" id="UINC01222713">
    <property type="protein sequence ID" value="SVE51613.1"/>
    <property type="molecule type" value="Genomic_DNA"/>
</dbReference>
<reference evidence="1" key="1">
    <citation type="submission" date="2018-05" db="EMBL/GenBank/DDBJ databases">
        <authorList>
            <person name="Lanie J.A."/>
            <person name="Ng W.-L."/>
            <person name="Kazmierczak K.M."/>
            <person name="Andrzejewski T.M."/>
            <person name="Davidsen T.M."/>
            <person name="Wayne K.J."/>
            <person name="Tettelin H."/>
            <person name="Glass J.I."/>
            <person name="Rusch D."/>
            <person name="Podicherti R."/>
            <person name="Tsui H.-C.T."/>
            <person name="Winkler M.E."/>
        </authorList>
    </citation>
    <scope>NUCLEOTIDE SEQUENCE</scope>
</reference>
<dbReference type="AlphaFoldDB" id="A0A383E585"/>
<proteinExistence type="predicted"/>